<dbReference type="EMBL" id="JACIJD010000040">
    <property type="protein sequence ID" value="MBB5696394.1"/>
    <property type="molecule type" value="Genomic_DNA"/>
</dbReference>
<evidence type="ECO:0000256" key="2">
    <source>
        <dbReference type="ARBA" id="ARBA00010566"/>
    </source>
</evidence>
<dbReference type="InterPro" id="IPR002020">
    <property type="entry name" value="Citrate_synthase"/>
</dbReference>
<comment type="pathway">
    <text evidence="1">Carbohydrate metabolism; tricarboxylic acid cycle; isocitrate from oxaloacetate: step 1/2.</text>
</comment>
<reference evidence="6 7" key="1">
    <citation type="submission" date="2020-08" db="EMBL/GenBank/DDBJ databases">
        <title>Genomic Encyclopedia of Type Strains, Phase IV (KMG-IV): sequencing the most valuable type-strain genomes for metagenomic binning, comparative biology and taxonomic classification.</title>
        <authorList>
            <person name="Goeker M."/>
        </authorList>
    </citation>
    <scope>NUCLEOTIDE SEQUENCE [LARGE SCALE GENOMIC DNA]</scope>
    <source>
        <strain evidence="6 7">DSM 25622</strain>
    </source>
</reference>
<dbReference type="PANTHER" id="PTHR11739">
    <property type="entry name" value="CITRATE SYNTHASE"/>
    <property type="match status" value="1"/>
</dbReference>
<dbReference type="InterPro" id="IPR036969">
    <property type="entry name" value="Citrate_synthase_sf"/>
</dbReference>
<comment type="caution">
    <text evidence="6">The sequence shown here is derived from an EMBL/GenBank/DDBJ whole genome shotgun (WGS) entry which is preliminary data.</text>
</comment>
<organism evidence="6 7">
    <name type="scientific">Muricoccus pecuniae</name>
    <dbReference type="NCBI Taxonomy" id="693023"/>
    <lineage>
        <taxon>Bacteria</taxon>
        <taxon>Pseudomonadati</taxon>
        <taxon>Pseudomonadota</taxon>
        <taxon>Alphaproteobacteria</taxon>
        <taxon>Acetobacterales</taxon>
        <taxon>Roseomonadaceae</taxon>
        <taxon>Muricoccus</taxon>
    </lineage>
</organism>
<dbReference type="InterPro" id="IPR016142">
    <property type="entry name" value="Citrate_synth-like_lrg_a-sub"/>
</dbReference>
<dbReference type="Gene3D" id="1.10.580.10">
    <property type="entry name" value="Citrate Synthase, domain 1"/>
    <property type="match status" value="1"/>
</dbReference>
<dbReference type="NCBIfam" id="NF004868">
    <property type="entry name" value="PRK06224.1-5"/>
    <property type="match status" value="1"/>
</dbReference>
<evidence type="ECO:0000313" key="6">
    <source>
        <dbReference type="EMBL" id="MBB5696394.1"/>
    </source>
</evidence>
<dbReference type="Gene3D" id="1.10.230.10">
    <property type="entry name" value="Cytochrome P450-Terp, domain 2"/>
    <property type="match status" value="1"/>
</dbReference>
<keyword evidence="4 5" id="KW-0808">Transferase</keyword>
<dbReference type="GO" id="GO:0005829">
    <property type="term" value="C:cytosol"/>
    <property type="evidence" value="ECO:0007669"/>
    <property type="project" value="TreeGrafter"/>
</dbReference>
<evidence type="ECO:0000313" key="7">
    <source>
        <dbReference type="Proteomes" id="UP000580654"/>
    </source>
</evidence>
<dbReference type="SUPFAM" id="SSF48256">
    <property type="entry name" value="Citrate synthase"/>
    <property type="match status" value="1"/>
</dbReference>
<dbReference type="InterPro" id="IPR019810">
    <property type="entry name" value="Citrate_synthase_AS"/>
</dbReference>
<sequence length="259" mass="26876">MSGSTGPRTSIAVAELRRIEVRGRDLCDDLLGRVAFTDYFLLLLTGEMPDERLRRVTEATLVAIAEHGLVPSVVAARMTLAAAPDALQGAVAAGLLGCGSVILGAAETAGDMLAEVLAQEAEAGSLDEAARRVLTPIRAARRALPGFGHPIHREGDPRAAKLLSLAEEWGTAGAHCAALRAVGAQVEGIWGRPLVLNVSGAIPAVLLDAGYPRRALRGIPILARAASLIAHLLEESQRPTGFAMADAAAAAVPYNGPRP</sequence>
<keyword evidence="6" id="KW-0012">Acyltransferase</keyword>
<dbReference type="GO" id="GO:0036440">
    <property type="term" value="F:citrate synthase activity"/>
    <property type="evidence" value="ECO:0007669"/>
    <property type="project" value="UniProtKB-EC"/>
</dbReference>
<dbReference type="GO" id="GO:0006099">
    <property type="term" value="P:tricarboxylic acid cycle"/>
    <property type="evidence" value="ECO:0007669"/>
    <property type="project" value="UniProtKB-UniPathway"/>
</dbReference>
<comment type="similarity">
    <text evidence="2 5">Belongs to the citrate synthase family.</text>
</comment>
<proteinExistence type="inferred from homology"/>
<evidence type="ECO:0000256" key="5">
    <source>
        <dbReference type="RuleBase" id="RU003406"/>
    </source>
</evidence>
<evidence type="ECO:0000256" key="3">
    <source>
        <dbReference type="ARBA" id="ARBA00012972"/>
    </source>
</evidence>
<dbReference type="PROSITE" id="PS00480">
    <property type="entry name" value="CITRATE_SYNTHASE"/>
    <property type="match status" value="1"/>
</dbReference>
<dbReference type="InterPro" id="IPR016143">
    <property type="entry name" value="Citrate_synth-like_sm_a-sub"/>
</dbReference>
<keyword evidence="7" id="KW-1185">Reference proteome</keyword>
<protein>
    <recommendedName>
        <fullName evidence="3">citrate synthase (unknown stereospecificity)</fullName>
        <ecNumber evidence="3">2.3.3.16</ecNumber>
    </recommendedName>
</protein>
<dbReference type="CDD" id="cd06100">
    <property type="entry name" value="CCL_ACL-C"/>
    <property type="match status" value="1"/>
</dbReference>
<accession>A0A840YNA4</accession>
<dbReference type="RefSeq" id="WP_184521645.1">
    <property type="nucleotide sequence ID" value="NZ_JACIJD010000040.1"/>
</dbReference>
<evidence type="ECO:0000256" key="4">
    <source>
        <dbReference type="ARBA" id="ARBA00022679"/>
    </source>
</evidence>
<dbReference type="UniPathway" id="UPA00223">
    <property type="reaction ID" value="UER00717"/>
</dbReference>
<gene>
    <name evidence="6" type="ORF">FHS87_004465</name>
</gene>
<dbReference type="Proteomes" id="UP000580654">
    <property type="component" value="Unassembled WGS sequence"/>
</dbReference>
<name>A0A840YNA4_9PROT</name>
<dbReference type="Pfam" id="PF00285">
    <property type="entry name" value="Citrate_synt"/>
    <property type="match status" value="1"/>
</dbReference>
<dbReference type="AlphaFoldDB" id="A0A840YNA4"/>
<evidence type="ECO:0000256" key="1">
    <source>
        <dbReference type="ARBA" id="ARBA00004751"/>
    </source>
</evidence>
<dbReference type="EC" id="2.3.3.16" evidence="3"/>
<dbReference type="PANTHER" id="PTHR11739:SF4">
    <property type="entry name" value="CITRATE SYNTHASE, PEROXISOMAL"/>
    <property type="match status" value="1"/>
</dbReference>
<dbReference type="GO" id="GO:0005975">
    <property type="term" value="P:carbohydrate metabolic process"/>
    <property type="evidence" value="ECO:0007669"/>
    <property type="project" value="TreeGrafter"/>
</dbReference>